<evidence type="ECO:0000259" key="2">
    <source>
        <dbReference type="Pfam" id="PF04773"/>
    </source>
</evidence>
<protein>
    <submittedName>
        <fullName evidence="4">Anti-FecI sigma factor, FecR</fullName>
    </submittedName>
</protein>
<dbReference type="HOGENOM" id="CLU_050192_2_3_10"/>
<dbReference type="PANTHER" id="PTHR30273">
    <property type="entry name" value="PERIPLASMIC SIGNAL SENSOR AND SIGMA FACTOR ACTIVATOR FECR-RELATED"/>
    <property type="match status" value="1"/>
</dbReference>
<dbReference type="STRING" id="667015.Bacsa_2318"/>
<dbReference type="Proteomes" id="UP000007486">
    <property type="component" value="Chromosome"/>
</dbReference>
<feature type="domain" description="Protein FecR C-terminal" evidence="3">
    <location>
        <begin position="237"/>
        <end position="306"/>
    </location>
</feature>
<dbReference type="Pfam" id="PF04773">
    <property type="entry name" value="FecR"/>
    <property type="match status" value="1"/>
</dbReference>
<accession>F0R6H8</accession>
<evidence type="ECO:0000256" key="1">
    <source>
        <dbReference type="SAM" id="Phobius"/>
    </source>
</evidence>
<dbReference type="OrthoDB" id="643766at2"/>
<dbReference type="Gene3D" id="3.55.50.30">
    <property type="match status" value="1"/>
</dbReference>
<dbReference type="PANTHER" id="PTHR30273:SF2">
    <property type="entry name" value="PROTEIN FECR"/>
    <property type="match status" value="1"/>
</dbReference>
<dbReference type="Gene3D" id="2.60.120.1440">
    <property type="match status" value="1"/>
</dbReference>
<evidence type="ECO:0000313" key="4">
    <source>
        <dbReference type="EMBL" id="ADY36866.1"/>
    </source>
</evidence>
<dbReference type="InterPro" id="IPR006860">
    <property type="entry name" value="FecR"/>
</dbReference>
<dbReference type="InterPro" id="IPR032508">
    <property type="entry name" value="FecR_C"/>
</dbReference>
<organism evidence="4 5">
    <name type="scientific">Phocaeicola salanitronis (strain DSM 18170 / JCM 13657 / CCUG 60908 / BL78)</name>
    <name type="common">Bacteroides salanitronis</name>
    <dbReference type="NCBI Taxonomy" id="667015"/>
    <lineage>
        <taxon>Bacteria</taxon>
        <taxon>Pseudomonadati</taxon>
        <taxon>Bacteroidota</taxon>
        <taxon>Bacteroidia</taxon>
        <taxon>Bacteroidales</taxon>
        <taxon>Bacteroidaceae</taxon>
        <taxon>Phocaeicola</taxon>
    </lineage>
</organism>
<dbReference type="AlphaFoldDB" id="F0R6H8"/>
<keyword evidence="1" id="KW-0812">Transmembrane</keyword>
<keyword evidence="5" id="KW-1185">Reference proteome</keyword>
<proteinExistence type="predicted"/>
<dbReference type="EMBL" id="CP002530">
    <property type="protein sequence ID" value="ADY36866.1"/>
    <property type="molecule type" value="Genomic_DNA"/>
</dbReference>
<dbReference type="FunFam" id="2.60.120.1440:FF:000001">
    <property type="entry name" value="Putative anti-sigma factor"/>
    <property type="match status" value="1"/>
</dbReference>
<keyword evidence="1" id="KW-0472">Membrane</keyword>
<keyword evidence="1" id="KW-1133">Transmembrane helix</keyword>
<name>F0R6H8_PHOSB</name>
<dbReference type="RefSeq" id="WP_013618293.1">
    <property type="nucleotide sequence ID" value="NC_015164.1"/>
</dbReference>
<evidence type="ECO:0000259" key="3">
    <source>
        <dbReference type="Pfam" id="PF16344"/>
    </source>
</evidence>
<dbReference type="GO" id="GO:0016989">
    <property type="term" value="F:sigma factor antagonist activity"/>
    <property type="evidence" value="ECO:0007669"/>
    <property type="project" value="TreeGrafter"/>
</dbReference>
<sequence>MNTDLLQRYIAGDVTEAERKQVLEWIEESPEHLQAYRAQRKLYDITLWRTDISLDEPAPAKRFSWKKPVVEMLKIAAIFALVFVGSYYVWNKPEKPDALQSVYVPAGQRAELVLADGTKVWLNSRSRLTFPGSFGEDTRKVKLDGEGYFAVKSDAEHPFIVETNRYDVRALGTEFNVIAYPNDSIWETSLLKGKIDVLAQGVHVGLEPDTRLSLQGDKLVKGSIREMDYFRWREGLICFHDISLKDMMEKLELYYGVNIEVNNRNILRNHYTGKFRTGDGIEHVLRVLRLSNRFTYTKDDETNTITIN</sequence>
<feature type="transmembrane region" description="Helical" evidence="1">
    <location>
        <begin position="72"/>
        <end position="90"/>
    </location>
</feature>
<evidence type="ECO:0000313" key="5">
    <source>
        <dbReference type="Proteomes" id="UP000007486"/>
    </source>
</evidence>
<gene>
    <name evidence="4" type="ordered locus">Bacsa_2318</name>
</gene>
<reference evidence="4 5" key="1">
    <citation type="journal article" date="2011" name="Stand. Genomic Sci.">
        <title>Complete genome sequence of Bacteroides salanitronis type strain (BL78).</title>
        <authorList>
            <person name="Gronow S."/>
            <person name="Held B."/>
            <person name="Lucas S."/>
            <person name="Lapidus A."/>
            <person name="Del Rio T.G."/>
            <person name="Nolan M."/>
            <person name="Tice H."/>
            <person name="Deshpande S."/>
            <person name="Cheng J.F."/>
            <person name="Pitluck S."/>
            <person name="Liolios K."/>
            <person name="Pagani I."/>
            <person name="Ivanova N."/>
            <person name="Mavromatis K."/>
            <person name="Pati A."/>
            <person name="Tapia R."/>
            <person name="Han C."/>
            <person name="Goodwin L."/>
            <person name="Chen A."/>
            <person name="Palaniappan K."/>
            <person name="Land M."/>
            <person name="Hauser L."/>
            <person name="Chang Y.J."/>
            <person name="Jeffries C.D."/>
            <person name="Brambilla E.M."/>
            <person name="Rohde M."/>
            <person name="Goker M."/>
            <person name="Detter J.C."/>
            <person name="Woyke T."/>
            <person name="Bristow J."/>
            <person name="Markowitz V."/>
            <person name="Hugenholtz P."/>
            <person name="Kyrpides N.C."/>
            <person name="Klenk H.P."/>
            <person name="Eisen J.A."/>
        </authorList>
    </citation>
    <scope>NUCLEOTIDE SEQUENCE [LARGE SCALE GENOMIC DNA]</scope>
    <source>
        <strain evidence="4 5">DSM 18170</strain>
    </source>
</reference>
<dbReference type="Pfam" id="PF16344">
    <property type="entry name" value="FecR_C"/>
    <property type="match status" value="1"/>
</dbReference>
<dbReference type="PIRSF" id="PIRSF018266">
    <property type="entry name" value="FecR"/>
    <property type="match status" value="1"/>
</dbReference>
<dbReference type="InterPro" id="IPR012373">
    <property type="entry name" value="Ferrdict_sens_TM"/>
</dbReference>
<dbReference type="KEGG" id="bsa:Bacsa_2318"/>
<dbReference type="eggNOG" id="COG3712">
    <property type="taxonomic scope" value="Bacteria"/>
</dbReference>
<feature type="domain" description="FecR protein" evidence="2">
    <location>
        <begin position="103"/>
        <end position="195"/>
    </location>
</feature>